<accession>A0ABY9XDZ8</accession>
<evidence type="ECO:0000313" key="1">
    <source>
        <dbReference type="EMBL" id="WNH00806.1"/>
    </source>
</evidence>
<dbReference type="Proteomes" id="UP001300348">
    <property type="component" value="Chromosome"/>
</dbReference>
<gene>
    <name evidence="1" type="ORF">QL112_013115</name>
</gene>
<reference evidence="1 2" key="1">
    <citation type="journal article" date="2023" name="Access Microbiol">
        <title>The genome of a steinernematid-associated Pseudomonas piscis bacterium encodes the biosynthesis of insect toxins.</title>
        <authorList>
            <person name="Awori R.M."/>
            <person name="Hendre P."/>
            <person name="Amugune N.O."/>
        </authorList>
    </citation>
    <scope>NUCLEOTIDE SEQUENCE [LARGE SCALE GENOMIC DNA]</scope>
    <source>
        <strain evidence="1 2">97</strain>
    </source>
</reference>
<protein>
    <submittedName>
        <fullName evidence="1">Uncharacterized protein</fullName>
    </submittedName>
</protein>
<dbReference type="EMBL" id="CP133647">
    <property type="protein sequence ID" value="WNH00806.1"/>
    <property type="molecule type" value="Genomic_DNA"/>
</dbReference>
<sequence length="368" mass="42598">MNNIKDDDQPIPICTDDDQSWYRVSELKIKLPQVNRDAGIFANGRNRVAIDIYIHAANCKGNTILVPSDLLLQHVWLVDYDTQEPLAWNAQEKDDFTWAYIDKPNEFTRTPRVSSLNNNEKNNEDDNDTKLSRITYYVYCSPKAASKIKQLAVLVRTPAGITYTTAFGAGSDFDAFVQLLAIHETRYKVSDIDMVAKEGKEHLDKSPPYAHWYQYNTYVKLKRDDRYIVSLSWSGDNPLTGNNIPFNCMHQRYHETGYNQDWDFGYYYVHFIWSLGEETYVSIGNTTWWDLPVDFNVDIEIRQEGSEVVCFTIMCALIQIDSMLHDTWLGDFTIYIYDQYGNLGKFLAQPRNDNDGEKGKVHLIDIPI</sequence>
<keyword evidence="2" id="KW-1185">Reference proteome</keyword>
<organism evidence="1 2">
    <name type="scientific">Xenorhabdus griffiniae</name>
    <dbReference type="NCBI Taxonomy" id="351672"/>
    <lineage>
        <taxon>Bacteria</taxon>
        <taxon>Pseudomonadati</taxon>
        <taxon>Pseudomonadota</taxon>
        <taxon>Gammaproteobacteria</taxon>
        <taxon>Enterobacterales</taxon>
        <taxon>Morganellaceae</taxon>
        <taxon>Xenorhabdus</taxon>
    </lineage>
</organism>
<dbReference type="RefSeq" id="WP_189758160.1">
    <property type="nucleotide sequence ID" value="NZ_CAWPOC010000112.1"/>
</dbReference>
<evidence type="ECO:0000313" key="2">
    <source>
        <dbReference type="Proteomes" id="UP001300348"/>
    </source>
</evidence>
<proteinExistence type="predicted"/>
<name>A0ABY9XDZ8_9GAMM</name>
<dbReference type="GeneID" id="88856514"/>